<dbReference type="RefSeq" id="WP_169298233.1">
    <property type="nucleotide sequence ID" value="NZ_JABBNI010000025.1"/>
</dbReference>
<proteinExistence type="predicted"/>
<dbReference type="EMBL" id="JABBNI010000025">
    <property type="protein sequence ID" value="NMM63640.1"/>
    <property type="molecule type" value="Genomic_DNA"/>
</dbReference>
<dbReference type="AlphaFoldDB" id="A0A7Y0EJM1"/>
<sequence>MNNIIDICFTEGAGGRFRIASKMNELDSKPKVIVLFDDLSHGPIKDGIDIEERINWWKVASGDEYFTEYGADELKENYNTFHNEISKIDKSDVLYLWYGSSQEFCGMLYTLELLKNKDLNVYLINVTDTVVKHKGNIYLARDTGYIVPQYIEKYASLKQKLTSDKYRELLDTWELLKNHNSMLRVFKNEKIRIVDENYFDMDILKYVPKEFKNSAKIVRSVVDNNDVEISFDYIIWRIKELVKLGKIDYAYNKTYHGTFESLKMNIKITEEGLKDLRTDEKAMSIWRNSKKDLNSEEYMINEYIEEGRLEEKVNIAKRLKDVLDAETIAEKTGLTLGQVKNL</sequence>
<accession>A0A7Y0EJM1</accession>
<dbReference type="InterPro" id="IPR022123">
    <property type="entry name" value="DUF3658"/>
</dbReference>
<evidence type="ECO:0000313" key="4">
    <source>
        <dbReference type="Proteomes" id="UP000537131"/>
    </source>
</evidence>
<comment type="caution">
    <text evidence="3">The sequence shown here is derived from an EMBL/GenBank/DDBJ whole genome shotgun (WGS) entry which is preliminary data.</text>
</comment>
<dbReference type="Proteomes" id="UP000537131">
    <property type="component" value="Unassembled WGS sequence"/>
</dbReference>
<feature type="domain" description="DUF3658" evidence="2">
    <location>
        <begin position="156"/>
        <end position="251"/>
    </location>
</feature>
<dbReference type="InterPro" id="IPR014973">
    <property type="entry name" value="DUF1835"/>
</dbReference>
<protein>
    <submittedName>
        <fullName evidence="3">DUF1835 domain-containing protein</fullName>
    </submittedName>
</protein>
<gene>
    <name evidence="3" type="ORF">HBE96_13350</name>
</gene>
<evidence type="ECO:0000313" key="3">
    <source>
        <dbReference type="EMBL" id="NMM63640.1"/>
    </source>
</evidence>
<name>A0A7Y0EJM1_9CLOT</name>
<evidence type="ECO:0000259" key="2">
    <source>
        <dbReference type="Pfam" id="PF12395"/>
    </source>
</evidence>
<feature type="domain" description="DUF1835" evidence="1">
    <location>
        <begin position="5"/>
        <end position="126"/>
    </location>
</feature>
<organism evidence="3 4">
    <name type="scientific">Clostridium muellerianum</name>
    <dbReference type="NCBI Taxonomy" id="2716538"/>
    <lineage>
        <taxon>Bacteria</taxon>
        <taxon>Bacillati</taxon>
        <taxon>Bacillota</taxon>
        <taxon>Clostridia</taxon>
        <taxon>Eubacteriales</taxon>
        <taxon>Clostridiaceae</taxon>
        <taxon>Clostridium</taxon>
    </lineage>
</organism>
<keyword evidence="4" id="KW-1185">Reference proteome</keyword>
<dbReference type="Pfam" id="PF08874">
    <property type="entry name" value="DUF1835"/>
    <property type="match status" value="1"/>
</dbReference>
<reference evidence="3 4" key="1">
    <citation type="submission" date="2020-06" db="EMBL/GenBank/DDBJ databases">
        <title>Complete Genome Sequence of Clostridium muelleri sp. nov. P21T, an Acid-Alcohol Producing Acetogen Isolated from Old Hay.</title>
        <authorList>
            <person name="Duncan K.E."/>
            <person name="Tanner R.S."/>
        </authorList>
    </citation>
    <scope>NUCLEOTIDE SEQUENCE [LARGE SCALE GENOMIC DNA]</scope>
    <source>
        <strain evidence="3 4">P21</strain>
    </source>
</reference>
<evidence type="ECO:0000259" key="1">
    <source>
        <dbReference type="Pfam" id="PF08874"/>
    </source>
</evidence>
<dbReference type="Pfam" id="PF12395">
    <property type="entry name" value="DUF3658"/>
    <property type="match status" value="1"/>
</dbReference>